<protein>
    <submittedName>
        <fullName evidence="1">Uncharacterized protein</fullName>
    </submittedName>
</protein>
<dbReference type="EMBL" id="JAPDRQ010000002">
    <property type="protein sequence ID" value="KAJ9664498.1"/>
    <property type="molecule type" value="Genomic_DNA"/>
</dbReference>
<sequence length="974" mass="109314">MQHALFNHNKHSLPSPSISHDTQVCVRATWSAPEQQEEVVRRSKRVKLDESRSYLNNPSHALSTSNGQHIALHRHECWTVSTLSPARPFGVLQEYEVTQTLRTQSDWTTNSLSIPSFGPGILNTNVYFQHPTQSYHYPESRITSIDPSEQHLLEAGCSDVENSCSDTTSDIVCYGALRELDLVDSEVIPSCISGLRWDQSCLTNESGGKIPLSERTVQILTSLFTQGGVHFDFNLEQTASSQSKSKQRVGHHRSAALVLSAVLYGSRDAAEDIGDWLDSIELYLQTPTYSSLDVPYCNPHRTLDGTTISTGRLINLQRAPQFPQFEPCSTNSFDIFTTRMFEEAEQPSLIKSPLHNHQKQALTFMQGRECGWDFYNERGSCDLWQCQSDNFGREKFVDSLSGKSFFGPPDEFRGGLLADEMGLGKTCSMLSLIACSMNQLSQGNCDNHSSALTSNATLVVVPLPLLQVWEKQIREHFQTDSVHFLIYYGTTRKQCNSLTGFDIVLTTYNTVAKEWKSQKTKQTAEATPFLFQSVWHRIVLDEAHIIKNKDTDLAKAVSALNGERRWCITGTPIQNRSSDIYSLLRFLRVYPYNNFKTYEEAFVRPLKTGADIAALGTLQKLMRTLAIRRPRAVIDLPPREDARVEVEFTENEGRTYEEAKKGVMRIIEQAFTNGEGHAGFLYINALQRINELRYICNHGIAPVRKKQKTMKDIYEGNPGSIQRELDLLVAGDDSNTSTCINCGCDLFEEQGNDFLRVMQCKPQKLCSGLCNNCSLSTPSTPGSRDLDSGACTPPTIKHISSKVRALINEIQQTPRQDKCAVFSYWTSTLDLIGTALTEAGITHTRYDGSMSRTKRDAVLTSFASDNVKVILVSISCGGQGLDLTAANHAFLVEPQWNPMLEEQALSRVHRLGQKKPVRLVRFVVKKTWEEKIVSLQERKRMLAELIVDGPGEDAEKFKGEEGRRQLAMLRDLVA</sequence>
<organism evidence="1 2">
    <name type="scientific">Neophaeococcomyces mojaviensis</name>
    <dbReference type="NCBI Taxonomy" id="3383035"/>
    <lineage>
        <taxon>Eukaryota</taxon>
        <taxon>Fungi</taxon>
        <taxon>Dikarya</taxon>
        <taxon>Ascomycota</taxon>
        <taxon>Pezizomycotina</taxon>
        <taxon>Eurotiomycetes</taxon>
        <taxon>Chaetothyriomycetidae</taxon>
        <taxon>Chaetothyriales</taxon>
        <taxon>Chaetothyriales incertae sedis</taxon>
        <taxon>Neophaeococcomyces</taxon>
    </lineage>
</organism>
<reference evidence="1" key="1">
    <citation type="submission" date="2022-10" db="EMBL/GenBank/DDBJ databases">
        <title>Culturing micro-colonial fungi from biological soil crusts in the Mojave desert and describing Neophaeococcomyces mojavensis, and introducing the new genera and species Taxawa tesnikishii.</title>
        <authorList>
            <person name="Kurbessoian T."/>
            <person name="Stajich J.E."/>
        </authorList>
    </citation>
    <scope>NUCLEOTIDE SEQUENCE</scope>
    <source>
        <strain evidence="1">JES_112</strain>
    </source>
</reference>
<dbReference type="Proteomes" id="UP001172386">
    <property type="component" value="Unassembled WGS sequence"/>
</dbReference>
<evidence type="ECO:0000313" key="1">
    <source>
        <dbReference type="EMBL" id="KAJ9664498.1"/>
    </source>
</evidence>
<accession>A0ACC3AKH6</accession>
<keyword evidence="2" id="KW-1185">Reference proteome</keyword>
<name>A0ACC3AKH6_9EURO</name>
<comment type="caution">
    <text evidence="1">The sequence shown here is derived from an EMBL/GenBank/DDBJ whole genome shotgun (WGS) entry which is preliminary data.</text>
</comment>
<proteinExistence type="predicted"/>
<evidence type="ECO:0000313" key="2">
    <source>
        <dbReference type="Proteomes" id="UP001172386"/>
    </source>
</evidence>
<gene>
    <name evidence="1" type="ORF">H2198_000149</name>
</gene>